<name>A0A6H1UCT5_9GAMM</name>
<dbReference type="RefSeq" id="WP_168660156.1">
    <property type="nucleotide sequence ID" value="NZ_CP051180.1"/>
</dbReference>
<evidence type="ECO:0000256" key="1">
    <source>
        <dbReference type="ARBA" id="ARBA00022801"/>
    </source>
</evidence>
<sequence length="193" mass="21802">MQALMIIDMQNDFVDRQGKARVTQAEHTVTAIRQLLQYWRDQHWPIIHVVRSHSADGSDSERFRRHAPVCVEGSWGAQPFPLLEPIDNEKVIIKRRFSAFFETDLNQWLNEDKIDHIVVTGTQLPNCIRGTVADALYRDLRVTVVTDACSANSSVIAEANLFDMESMGAQLAHSNNLVDTESVAKRATSPMVQ</sequence>
<dbReference type="GO" id="GO:0016787">
    <property type="term" value="F:hydrolase activity"/>
    <property type="evidence" value="ECO:0007669"/>
    <property type="project" value="UniProtKB-KW"/>
</dbReference>
<gene>
    <name evidence="3" type="ORF">HER31_08420</name>
</gene>
<protein>
    <submittedName>
        <fullName evidence="3">Cysteine hydrolase</fullName>
    </submittedName>
</protein>
<dbReference type="InterPro" id="IPR000868">
    <property type="entry name" value="Isochorismatase-like_dom"/>
</dbReference>
<feature type="domain" description="Isochorismatase-like" evidence="2">
    <location>
        <begin position="3"/>
        <end position="173"/>
    </location>
</feature>
<accession>A0A6H1UCT5</accession>
<reference evidence="3 4" key="1">
    <citation type="submission" date="2020-04" db="EMBL/GenBank/DDBJ databases">
        <title>Ferrimonas sp. S7 isolated from sea water.</title>
        <authorList>
            <person name="Bae S.S."/>
            <person name="Baek K."/>
        </authorList>
    </citation>
    <scope>NUCLEOTIDE SEQUENCE [LARGE SCALE GENOMIC DNA]</scope>
    <source>
        <strain evidence="3 4">S7</strain>
    </source>
</reference>
<proteinExistence type="predicted"/>
<dbReference type="Pfam" id="PF00857">
    <property type="entry name" value="Isochorismatase"/>
    <property type="match status" value="1"/>
</dbReference>
<dbReference type="InterPro" id="IPR036380">
    <property type="entry name" value="Isochorismatase-like_sf"/>
</dbReference>
<dbReference type="PANTHER" id="PTHR43540:SF6">
    <property type="entry name" value="ISOCHORISMATASE-LIKE DOMAIN-CONTAINING PROTEIN"/>
    <property type="match status" value="1"/>
</dbReference>
<dbReference type="Proteomes" id="UP000501602">
    <property type="component" value="Chromosome"/>
</dbReference>
<dbReference type="EMBL" id="CP051180">
    <property type="protein sequence ID" value="QIZ76895.1"/>
    <property type="molecule type" value="Genomic_DNA"/>
</dbReference>
<keyword evidence="1 3" id="KW-0378">Hydrolase</keyword>
<keyword evidence="4" id="KW-1185">Reference proteome</keyword>
<evidence type="ECO:0000313" key="3">
    <source>
        <dbReference type="EMBL" id="QIZ76895.1"/>
    </source>
</evidence>
<dbReference type="AlphaFoldDB" id="A0A6H1UCT5"/>
<dbReference type="PANTHER" id="PTHR43540">
    <property type="entry name" value="PEROXYUREIDOACRYLATE/UREIDOACRYLATE AMIDOHYDROLASE-RELATED"/>
    <property type="match status" value="1"/>
</dbReference>
<dbReference type="CDD" id="cd00431">
    <property type="entry name" value="cysteine_hydrolases"/>
    <property type="match status" value="1"/>
</dbReference>
<evidence type="ECO:0000259" key="2">
    <source>
        <dbReference type="Pfam" id="PF00857"/>
    </source>
</evidence>
<evidence type="ECO:0000313" key="4">
    <source>
        <dbReference type="Proteomes" id="UP000501602"/>
    </source>
</evidence>
<dbReference type="Gene3D" id="3.40.50.850">
    <property type="entry name" value="Isochorismatase-like"/>
    <property type="match status" value="1"/>
</dbReference>
<organism evidence="3 4">
    <name type="scientific">Ferrimonas lipolytica</name>
    <dbReference type="NCBI Taxonomy" id="2724191"/>
    <lineage>
        <taxon>Bacteria</taxon>
        <taxon>Pseudomonadati</taxon>
        <taxon>Pseudomonadota</taxon>
        <taxon>Gammaproteobacteria</taxon>
        <taxon>Alteromonadales</taxon>
        <taxon>Ferrimonadaceae</taxon>
        <taxon>Ferrimonas</taxon>
    </lineage>
</organism>
<dbReference type="KEGG" id="fes:HER31_08420"/>
<dbReference type="InterPro" id="IPR050272">
    <property type="entry name" value="Isochorismatase-like_hydrls"/>
</dbReference>
<dbReference type="SUPFAM" id="SSF52499">
    <property type="entry name" value="Isochorismatase-like hydrolases"/>
    <property type="match status" value="1"/>
</dbReference>